<dbReference type="AlphaFoldDB" id="A0A2R6XT08"/>
<dbReference type="OMA" id="CENAVEE"/>
<dbReference type="EMBL" id="KZ772675">
    <property type="protein sequence ID" value="PTQ49253.1"/>
    <property type="molecule type" value="Genomic_DNA"/>
</dbReference>
<organism evidence="2 3">
    <name type="scientific">Marchantia polymorpha</name>
    <name type="common">Common liverwort</name>
    <name type="synonym">Marchantia aquatica</name>
    <dbReference type="NCBI Taxonomy" id="3197"/>
    <lineage>
        <taxon>Eukaryota</taxon>
        <taxon>Viridiplantae</taxon>
        <taxon>Streptophyta</taxon>
        <taxon>Embryophyta</taxon>
        <taxon>Marchantiophyta</taxon>
        <taxon>Marchantiopsida</taxon>
        <taxon>Marchantiidae</taxon>
        <taxon>Marchantiales</taxon>
        <taxon>Marchantiaceae</taxon>
        <taxon>Marchantia</taxon>
    </lineage>
</organism>
<feature type="domain" description="DUF4371" evidence="1">
    <location>
        <begin position="64"/>
        <end position="139"/>
    </location>
</feature>
<sequence>MLISPASKRHCTEDLLVTTLKRDPSLKPTISSYPASQRYRIRKAYISKGSIQPQRSKYPYVKQATLDRQSEQQKADHRLRLIASIETMGFLAHQCLAFRGHDESKESFNHYQCVCLDRASKNATMTSPDIQKDILRAMASCTMIQREVPSAYYVHCFAHRLQLALISAAKNHIKVCRYFVELSLLCVTVVASCKQLQSANIRDAIVGEEMKTGRRLNQEQSLRRWRTHFVSICRVLGLYDSVVKVLETIVEDATVTDSKAEASKLLEEALQRKNQDILNAIDLVAVSKYELQVMRSKEGWKTIYEAVQSFCLAKNIVAPDMESCYVLTGSTRRNADNITCDHYYRVEIFYNIVVSQLNELDDHFLECSSALLTQIAYLYLDHLRIHGNVSKLVELERMYPDDFDQYDLVIIEDCENAVEEQNGRWYLADTISLFVERELAQGITTYVLIEKFQTLSTRRLQLD</sequence>
<reference evidence="3" key="1">
    <citation type="journal article" date="2017" name="Cell">
        <title>Insights into land plant evolution garnered from the Marchantia polymorpha genome.</title>
        <authorList>
            <person name="Bowman J.L."/>
            <person name="Kohchi T."/>
            <person name="Yamato K.T."/>
            <person name="Jenkins J."/>
            <person name="Shu S."/>
            <person name="Ishizaki K."/>
            <person name="Yamaoka S."/>
            <person name="Nishihama R."/>
            <person name="Nakamura Y."/>
            <person name="Berger F."/>
            <person name="Adam C."/>
            <person name="Aki S.S."/>
            <person name="Althoff F."/>
            <person name="Araki T."/>
            <person name="Arteaga-Vazquez M.A."/>
            <person name="Balasubrmanian S."/>
            <person name="Barry K."/>
            <person name="Bauer D."/>
            <person name="Boehm C.R."/>
            <person name="Briginshaw L."/>
            <person name="Caballero-Perez J."/>
            <person name="Catarino B."/>
            <person name="Chen F."/>
            <person name="Chiyoda S."/>
            <person name="Chovatia M."/>
            <person name="Davies K.M."/>
            <person name="Delmans M."/>
            <person name="Demura T."/>
            <person name="Dierschke T."/>
            <person name="Dolan L."/>
            <person name="Dorantes-Acosta A.E."/>
            <person name="Eklund D.M."/>
            <person name="Florent S.N."/>
            <person name="Flores-Sandoval E."/>
            <person name="Fujiyama A."/>
            <person name="Fukuzawa H."/>
            <person name="Galik B."/>
            <person name="Grimanelli D."/>
            <person name="Grimwood J."/>
            <person name="Grossniklaus U."/>
            <person name="Hamada T."/>
            <person name="Haseloff J."/>
            <person name="Hetherington A.J."/>
            <person name="Higo A."/>
            <person name="Hirakawa Y."/>
            <person name="Hundley H.N."/>
            <person name="Ikeda Y."/>
            <person name="Inoue K."/>
            <person name="Inoue S.I."/>
            <person name="Ishida S."/>
            <person name="Jia Q."/>
            <person name="Kakita M."/>
            <person name="Kanazawa T."/>
            <person name="Kawai Y."/>
            <person name="Kawashima T."/>
            <person name="Kennedy M."/>
            <person name="Kinose K."/>
            <person name="Kinoshita T."/>
            <person name="Kohara Y."/>
            <person name="Koide E."/>
            <person name="Komatsu K."/>
            <person name="Kopischke S."/>
            <person name="Kubo M."/>
            <person name="Kyozuka J."/>
            <person name="Lagercrantz U."/>
            <person name="Lin S.S."/>
            <person name="Lindquist E."/>
            <person name="Lipzen A.M."/>
            <person name="Lu C.W."/>
            <person name="De Luna E."/>
            <person name="Martienssen R.A."/>
            <person name="Minamino N."/>
            <person name="Mizutani M."/>
            <person name="Mizutani M."/>
            <person name="Mochizuki N."/>
            <person name="Monte I."/>
            <person name="Mosher R."/>
            <person name="Nagasaki H."/>
            <person name="Nakagami H."/>
            <person name="Naramoto S."/>
            <person name="Nishitani K."/>
            <person name="Ohtani M."/>
            <person name="Okamoto T."/>
            <person name="Okumura M."/>
            <person name="Phillips J."/>
            <person name="Pollak B."/>
            <person name="Reinders A."/>
            <person name="Rovekamp M."/>
            <person name="Sano R."/>
            <person name="Sawa S."/>
            <person name="Schmid M.W."/>
            <person name="Shirakawa M."/>
            <person name="Solano R."/>
            <person name="Spunde A."/>
            <person name="Suetsugu N."/>
            <person name="Sugano S."/>
            <person name="Sugiyama A."/>
            <person name="Sun R."/>
            <person name="Suzuki Y."/>
            <person name="Takenaka M."/>
            <person name="Takezawa D."/>
            <person name="Tomogane H."/>
            <person name="Tsuzuki M."/>
            <person name="Ueda T."/>
            <person name="Umeda M."/>
            <person name="Ward J.M."/>
            <person name="Watanabe Y."/>
            <person name="Yazaki K."/>
            <person name="Yokoyama R."/>
            <person name="Yoshitake Y."/>
            <person name="Yotsui I."/>
            <person name="Zachgo S."/>
            <person name="Schmutz J."/>
        </authorList>
    </citation>
    <scope>NUCLEOTIDE SEQUENCE [LARGE SCALE GENOMIC DNA]</scope>
    <source>
        <strain evidence="3">Tak-1</strain>
    </source>
</reference>
<dbReference type="InterPro" id="IPR055298">
    <property type="entry name" value="AtLOH3-like"/>
</dbReference>
<dbReference type="PANTHER" id="PTHR11697:SF230">
    <property type="entry name" value="ZINC FINGER, MYM DOMAIN CONTAINING 1"/>
    <property type="match status" value="1"/>
</dbReference>
<name>A0A2R6XT08_MARPO</name>
<dbReference type="PANTHER" id="PTHR11697">
    <property type="entry name" value="GENERAL TRANSCRIPTION FACTOR 2-RELATED ZINC FINGER PROTEIN"/>
    <property type="match status" value="1"/>
</dbReference>
<keyword evidence="3" id="KW-1185">Reference proteome</keyword>
<dbReference type="OrthoDB" id="785612at2759"/>
<dbReference type="Pfam" id="PF14291">
    <property type="entry name" value="DUF4371"/>
    <property type="match status" value="1"/>
</dbReference>
<dbReference type="Proteomes" id="UP000244005">
    <property type="component" value="Unassembled WGS sequence"/>
</dbReference>
<gene>
    <name evidence="2" type="ORF">MARPO_0003s0141</name>
</gene>
<protein>
    <recommendedName>
        <fullName evidence="1">DUF4371 domain-containing protein</fullName>
    </recommendedName>
</protein>
<evidence type="ECO:0000259" key="1">
    <source>
        <dbReference type="Pfam" id="PF14291"/>
    </source>
</evidence>
<evidence type="ECO:0000313" key="3">
    <source>
        <dbReference type="Proteomes" id="UP000244005"/>
    </source>
</evidence>
<dbReference type="InterPro" id="IPR025398">
    <property type="entry name" value="DUF4371"/>
</dbReference>
<proteinExistence type="predicted"/>
<evidence type="ECO:0000313" key="2">
    <source>
        <dbReference type="EMBL" id="PTQ49253.1"/>
    </source>
</evidence>
<accession>A0A2R6XT08</accession>